<sequence>MENSLPTLDERLTRILQGLTDWNGEVEQAEVLLATNAELLATLTDSPNRTKQTQALVEKVVAAYQTFLTQVQAQQTLIKQELGRLNRQNNLVKTYLQQEDVAGFVEFDY</sequence>
<name>A0A2K3QUQ9_ENTGA</name>
<reference evidence="1 4" key="2">
    <citation type="submission" date="2023-06" db="EMBL/GenBank/DDBJ databases">
        <title>Acute promotion of culturable opportunistic pathogens and persistent increase of antibiotic resistance following antibiotic exposure in mouse gut microbiota.</title>
        <authorList>
            <person name="Li L."/>
            <person name="Wang B."/>
            <person name="Sun Y."/>
            <person name="Wang M."/>
            <person name="Xu H."/>
        </authorList>
    </citation>
    <scope>NUCLEOTIDE SEQUENCE [LARGE SCALE GENOMIC DNA]</scope>
    <source>
        <strain evidence="1 4">CRI2_2</strain>
    </source>
</reference>
<dbReference type="Proteomes" id="UP000516696">
    <property type="component" value="Chromosome"/>
</dbReference>
<dbReference type="AlphaFoldDB" id="A0A2K3QUQ9"/>
<evidence type="ECO:0000313" key="4">
    <source>
        <dbReference type="Proteomes" id="UP001241571"/>
    </source>
</evidence>
<dbReference type="RefSeq" id="WP_103300681.1">
    <property type="nucleotide sequence ID" value="NZ_BSYC01000001.1"/>
</dbReference>
<accession>A0A2K3QUQ9</accession>
<gene>
    <name evidence="2" type="ORF">EGM181_00735</name>
    <name evidence="1" type="ORF">QRX88_11855</name>
</gene>
<organism evidence="1 4">
    <name type="scientific">Enterococcus gallinarum</name>
    <dbReference type="NCBI Taxonomy" id="1353"/>
    <lineage>
        <taxon>Bacteria</taxon>
        <taxon>Bacillati</taxon>
        <taxon>Bacillota</taxon>
        <taxon>Bacilli</taxon>
        <taxon>Lactobacillales</taxon>
        <taxon>Enterococcaceae</taxon>
        <taxon>Enterococcus</taxon>
    </lineage>
</organism>
<dbReference type="EMBL" id="CP050485">
    <property type="protein sequence ID" value="QOG25918.1"/>
    <property type="molecule type" value="Genomic_DNA"/>
</dbReference>
<protein>
    <recommendedName>
        <fullName evidence="5">Flagellar protein FliT</fullName>
    </recommendedName>
</protein>
<dbReference type="EMBL" id="JASUBT010000008">
    <property type="protein sequence ID" value="MDL4936411.1"/>
    <property type="molecule type" value="Genomic_DNA"/>
</dbReference>
<evidence type="ECO:0000313" key="3">
    <source>
        <dbReference type="Proteomes" id="UP000516696"/>
    </source>
</evidence>
<evidence type="ECO:0000313" key="1">
    <source>
        <dbReference type="EMBL" id="MDL4936411.1"/>
    </source>
</evidence>
<reference evidence="2 3" key="1">
    <citation type="submission" date="2020-03" db="EMBL/GenBank/DDBJ databases">
        <title>Characterization of ganglioside-mimicking enterococci.</title>
        <authorList>
            <person name="Patry R.T."/>
            <person name="Nothaft H."/>
            <person name="Bridger R."/>
            <person name="Shajahan A."/>
            <person name="Huynh S."/>
            <person name="Sanchez S."/>
            <person name="Azadi P."/>
            <person name="Cooper K."/>
            <person name="Miller W.G."/>
            <person name="Parker C.T."/>
            <person name="Wells L."/>
            <person name="Szymanski C.M."/>
        </authorList>
    </citation>
    <scope>NUCLEOTIDE SEQUENCE [LARGE SCALE GENOMIC DNA]</scope>
    <source>
        <strain evidence="2 3">EGM181</strain>
    </source>
</reference>
<evidence type="ECO:0000313" key="2">
    <source>
        <dbReference type="EMBL" id="QOG25918.1"/>
    </source>
</evidence>
<evidence type="ECO:0008006" key="5">
    <source>
        <dbReference type="Google" id="ProtNLM"/>
    </source>
</evidence>
<proteinExistence type="predicted"/>
<dbReference type="Proteomes" id="UP001241571">
    <property type="component" value="Unassembled WGS sequence"/>
</dbReference>